<evidence type="ECO:0000256" key="2">
    <source>
        <dbReference type="ARBA" id="ARBA00023002"/>
    </source>
</evidence>
<reference evidence="5" key="2">
    <citation type="submission" date="2016-03" db="EMBL/GenBank/DDBJ databases">
        <title>Streptococcus antelopensis sp. nov., isolated from the feces of the Tibetan antelope (Pantholops hodgsonii) in Hoh Xil National Nature Reserve, Qinghai, China.</title>
        <authorList>
            <person name="Bai X."/>
        </authorList>
    </citation>
    <scope>NUCLEOTIDE SEQUENCE [LARGE SCALE GENOMIC DNA]</scope>
    <source>
        <strain evidence="5">TA 26</strain>
    </source>
</reference>
<feature type="domain" description="NADH:flavin oxidoreductase/NADH oxidase N-terminal" evidence="3">
    <location>
        <begin position="15"/>
        <end position="339"/>
    </location>
</feature>
<accession>A0A172Q7U2</accession>
<dbReference type="EMBL" id="CP014699">
    <property type="protein sequence ID" value="AND79526.1"/>
    <property type="molecule type" value="Genomic_DNA"/>
</dbReference>
<proteinExistence type="predicted"/>
<dbReference type="InterPro" id="IPR013785">
    <property type="entry name" value="Aldolase_TIM"/>
</dbReference>
<keyword evidence="1" id="KW-0285">Flavoprotein</keyword>
<dbReference type="STRING" id="1811193.A0O21_05520"/>
<dbReference type="AlphaFoldDB" id="A0A172Q7U2"/>
<organism evidence="4 5">
    <name type="scientific">Streptococcus pantholopis</name>
    <dbReference type="NCBI Taxonomy" id="1811193"/>
    <lineage>
        <taxon>Bacteria</taxon>
        <taxon>Bacillati</taxon>
        <taxon>Bacillota</taxon>
        <taxon>Bacilli</taxon>
        <taxon>Lactobacillales</taxon>
        <taxon>Streptococcaceae</taxon>
        <taxon>Streptococcus</taxon>
    </lineage>
</organism>
<dbReference type="Proteomes" id="UP000077317">
    <property type="component" value="Chromosome"/>
</dbReference>
<dbReference type="GO" id="GO:0010181">
    <property type="term" value="F:FMN binding"/>
    <property type="evidence" value="ECO:0007669"/>
    <property type="project" value="InterPro"/>
</dbReference>
<dbReference type="InterPro" id="IPR001155">
    <property type="entry name" value="OxRdtase_FMN_N"/>
</dbReference>
<keyword evidence="2" id="KW-0560">Oxidoreductase</keyword>
<dbReference type="InterPro" id="IPR051799">
    <property type="entry name" value="NADH_flavin_oxidoreductase"/>
</dbReference>
<evidence type="ECO:0000256" key="1">
    <source>
        <dbReference type="ARBA" id="ARBA00022630"/>
    </source>
</evidence>
<dbReference type="PANTHER" id="PTHR43656:SF2">
    <property type="entry name" value="BINDING OXIDOREDUCTASE, PUTATIVE (AFU_ORTHOLOGUE AFUA_2G08260)-RELATED"/>
    <property type="match status" value="1"/>
</dbReference>
<name>A0A172Q7U2_9STRE</name>
<dbReference type="PANTHER" id="PTHR43656">
    <property type="entry name" value="BINDING OXIDOREDUCTASE, PUTATIVE (AFU_ORTHOLOGUE AFUA_2G08260)-RELATED"/>
    <property type="match status" value="1"/>
</dbReference>
<dbReference type="KEGG" id="spat:A0O21_05520"/>
<gene>
    <name evidence="4" type="ORF">A0O21_05520</name>
</gene>
<dbReference type="Gene3D" id="3.20.20.70">
    <property type="entry name" value="Aldolase class I"/>
    <property type="match status" value="1"/>
</dbReference>
<dbReference type="Pfam" id="PF00724">
    <property type="entry name" value="Oxidored_FMN"/>
    <property type="match status" value="1"/>
</dbReference>
<reference evidence="4 5" key="1">
    <citation type="journal article" date="2016" name="Int. J. Syst. Evol. Microbiol.">
        <title>Streptococcuspantholopis sp. nov., isolated from faeces of the Tibetan antelope (Pantholops hodgsonii).</title>
        <authorList>
            <person name="Bai X."/>
            <person name="Xiong Y."/>
            <person name="Lu S."/>
            <person name="Jin D."/>
            <person name="Lai X."/>
            <person name="Yang J."/>
            <person name="Niu L."/>
            <person name="Hu S."/>
            <person name="Meng X."/>
            <person name="Pu J."/>
            <person name="Ye C."/>
            <person name="Xu J."/>
        </authorList>
    </citation>
    <scope>NUCLEOTIDE SEQUENCE [LARGE SCALE GENOMIC DNA]</scope>
    <source>
        <strain evidence="4 5">TA 26</strain>
    </source>
</reference>
<sequence length="394" mass="44061">MKQLTDSVIFRHGAKIKTRTAQSPMLTNSGLDEKVTQDTIDYYAARSQSAGMVIVEYTSVSPNGGPSRSWAPDREQLAVYNDDFKPGLAKVAAVLKKDDNKALLQLVHSGREAAYRHELGGRVEVPSKLDFPWIDYPLYELTEDEVWGIVKDFGAAAKRAIDCGFDGVEIHGANHYLHQEFFSAFSNKRTDFWGGSLEKRMNFALEVAREVFKVVNEFALKDFIVGYRISPEEIHGENIGYTWHESKELVRALTEQFEFDYIHLSTNDYTKTPSDSDKNYAQLLGDAVQAPALLMIAGGIHTVEKMQDALNYVDIVSLGRPTLIDPQIAYKLEKGLEDQISLSFNEESVAVAKLTPGLMALLANAEYFAMPGMDYLQTLVDEKLDDVVTHDGTQ</sequence>
<dbReference type="OrthoDB" id="9806724at2"/>
<evidence type="ECO:0000313" key="4">
    <source>
        <dbReference type="EMBL" id="AND79526.1"/>
    </source>
</evidence>
<dbReference type="GO" id="GO:0016491">
    <property type="term" value="F:oxidoreductase activity"/>
    <property type="evidence" value="ECO:0007669"/>
    <property type="project" value="UniProtKB-KW"/>
</dbReference>
<evidence type="ECO:0000313" key="5">
    <source>
        <dbReference type="Proteomes" id="UP000077317"/>
    </source>
</evidence>
<dbReference type="SUPFAM" id="SSF51395">
    <property type="entry name" value="FMN-linked oxidoreductases"/>
    <property type="match status" value="1"/>
</dbReference>
<evidence type="ECO:0000259" key="3">
    <source>
        <dbReference type="Pfam" id="PF00724"/>
    </source>
</evidence>
<dbReference type="RefSeq" id="WP_067062527.1">
    <property type="nucleotide sequence ID" value="NZ_CP014699.1"/>
</dbReference>
<protein>
    <submittedName>
        <fullName evidence="4">NADH-dependent oxidoreductase</fullName>
    </submittedName>
</protein>
<keyword evidence="5" id="KW-1185">Reference proteome</keyword>